<keyword evidence="14" id="KW-0007">Acetylation</keyword>
<dbReference type="Proteomes" id="UP000678499">
    <property type="component" value="Unassembled WGS sequence"/>
</dbReference>
<dbReference type="SUPFAM" id="SSF51735">
    <property type="entry name" value="NAD(P)-binding Rossmann-fold domains"/>
    <property type="match status" value="1"/>
</dbReference>
<dbReference type="InterPro" id="IPR054714">
    <property type="entry name" value="GPR158_179_extracellular"/>
</dbReference>
<evidence type="ECO:0000256" key="22">
    <source>
        <dbReference type="ARBA" id="ARBA00055540"/>
    </source>
</evidence>
<evidence type="ECO:0000256" key="15">
    <source>
        <dbReference type="ARBA" id="ARBA00023002"/>
    </source>
</evidence>
<evidence type="ECO:0000256" key="12">
    <source>
        <dbReference type="ARBA" id="ARBA00022927"/>
    </source>
</evidence>
<dbReference type="PANTHER" id="PTHR11105:SF0">
    <property type="entry name" value="CITRAMALYL-COA LYASE, MITOCHONDRIAL"/>
    <property type="match status" value="1"/>
</dbReference>
<evidence type="ECO:0000256" key="24">
    <source>
        <dbReference type="ARBA" id="ARBA00066460"/>
    </source>
</evidence>
<dbReference type="InterPro" id="IPR013154">
    <property type="entry name" value="ADH-like_N"/>
</dbReference>
<dbReference type="InterPro" id="IPR001683">
    <property type="entry name" value="PX_dom"/>
</dbReference>
<evidence type="ECO:0000256" key="17">
    <source>
        <dbReference type="ARBA" id="ARBA00023128"/>
    </source>
</evidence>
<evidence type="ECO:0000313" key="32">
    <source>
        <dbReference type="Proteomes" id="UP000678499"/>
    </source>
</evidence>
<evidence type="ECO:0000259" key="30">
    <source>
        <dbReference type="PROSITE" id="PS50195"/>
    </source>
</evidence>
<evidence type="ECO:0000256" key="6">
    <source>
        <dbReference type="ARBA" id="ARBA00022448"/>
    </source>
</evidence>
<dbReference type="SUPFAM" id="SSF64268">
    <property type="entry name" value="PX domain"/>
    <property type="match status" value="1"/>
</dbReference>
<dbReference type="SMART" id="SM00829">
    <property type="entry name" value="PKS_ER"/>
    <property type="match status" value="1"/>
</dbReference>
<proteinExistence type="inferred from homology"/>
<dbReference type="GO" id="GO:0005739">
    <property type="term" value="C:mitochondrion"/>
    <property type="evidence" value="ECO:0007669"/>
    <property type="project" value="UniProtKB-SubCell"/>
</dbReference>
<evidence type="ECO:0000256" key="13">
    <source>
        <dbReference type="ARBA" id="ARBA00022946"/>
    </source>
</evidence>
<comment type="subcellular location">
    <subcellularLocation>
        <location evidence="2">Mitochondrion</location>
    </subcellularLocation>
</comment>
<keyword evidence="16" id="KW-0446">Lipid-binding</keyword>
<dbReference type="CDD" id="cd06894">
    <property type="entry name" value="PX_SNX3_like"/>
    <property type="match status" value="1"/>
</dbReference>
<feature type="domain" description="PX" evidence="30">
    <location>
        <begin position="26"/>
        <end position="150"/>
    </location>
</feature>
<dbReference type="InterPro" id="IPR020843">
    <property type="entry name" value="ER"/>
</dbReference>
<evidence type="ECO:0000256" key="10">
    <source>
        <dbReference type="ARBA" id="ARBA00022801"/>
    </source>
</evidence>
<evidence type="ECO:0000256" key="3">
    <source>
        <dbReference type="ARBA" id="ARBA00010371"/>
    </source>
</evidence>
<evidence type="ECO:0000256" key="29">
    <source>
        <dbReference type="ARBA" id="ARBA00083020"/>
    </source>
</evidence>
<dbReference type="FunFam" id="3.20.20.60:FF:000014">
    <property type="entry name" value="Citrate lyase subunit beta-like protein"/>
    <property type="match status" value="1"/>
</dbReference>
<evidence type="ECO:0000256" key="27">
    <source>
        <dbReference type="ARBA" id="ARBA00076231"/>
    </source>
</evidence>
<dbReference type="InterPro" id="IPR011032">
    <property type="entry name" value="GroES-like_sf"/>
</dbReference>
<dbReference type="InterPro" id="IPR036291">
    <property type="entry name" value="NAD(P)-bd_dom_sf"/>
</dbReference>
<evidence type="ECO:0000256" key="26">
    <source>
        <dbReference type="ARBA" id="ARBA00072098"/>
    </source>
</evidence>
<evidence type="ECO:0000256" key="11">
    <source>
        <dbReference type="ARBA" id="ARBA00022842"/>
    </source>
</evidence>
<dbReference type="EC" id="4.1.3.25" evidence="25"/>
<keyword evidence="12" id="KW-0653">Protein transport</keyword>
<evidence type="ECO:0000256" key="28">
    <source>
        <dbReference type="ARBA" id="ARBA00076788"/>
    </source>
</evidence>
<evidence type="ECO:0000256" key="14">
    <source>
        <dbReference type="ARBA" id="ARBA00022990"/>
    </source>
</evidence>
<dbReference type="EMBL" id="OA884301">
    <property type="protein sequence ID" value="CAD7280594.1"/>
    <property type="molecule type" value="Genomic_DNA"/>
</dbReference>
<dbReference type="GO" id="GO:0015031">
    <property type="term" value="P:protein transport"/>
    <property type="evidence" value="ECO:0007669"/>
    <property type="project" value="UniProtKB-KW"/>
</dbReference>
<comment type="similarity">
    <text evidence="3">Belongs to the zinc-containing alcohol dehydrogenase family. Quinone oxidoreductase subfamily.</text>
</comment>
<dbReference type="PANTHER" id="PTHR11105">
    <property type="entry name" value="CITRATE LYASE SUBUNIT BETA-RELATED"/>
    <property type="match status" value="1"/>
</dbReference>
<comment type="function">
    <text evidence="22">Mitochondrial citramalyl-CoA lyase indirectly involved in the vitamin B12 metabolism. Converts citramalyl-CoA into acetyl-CoA and pyruvate in the C5-dicarboxylate catabolism pathway. The C5-dicarboxylate catabolism pathway is required to detoxify itaconate, a vitamin B12-poisoning metabolite. Also acts as a malate synthase in vitro, converting glyoxylate and acetyl-CoA to malate. Also displays malyl-CoA thioesterase activity. Also acts as a beta-methylmalate synthase in vitro, by mediating conversion of glyoxylate and propionyl-CoA to beta-methylmalate. Also has very weak citramalate synthase activity in vitro.</text>
</comment>
<dbReference type="InterPro" id="IPR040186">
    <property type="entry name" value="Citramalyl-CoA_lyase"/>
</dbReference>
<dbReference type="InterPro" id="IPR037397">
    <property type="entry name" value="RTN4IP1"/>
</dbReference>
<keyword evidence="9" id="KW-0479">Metal-binding</keyword>
<evidence type="ECO:0000256" key="20">
    <source>
        <dbReference type="ARBA" id="ARBA00051623"/>
    </source>
</evidence>
<keyword evidence="6" id="KW-0813">Transport</keyword>
<dbReference type="CDD" id="cd08248">
    <property type="entry name" value="RTN4I1"/>
    <property type="match status" value="1"/>
</dbReference>
<keyword evidence="10" id="KW-0378">Hydrolase</keyword>
<dbReference type="InterPro" id="IPR015813">
    <property type="entry name" value="Pyrv/PenolPyrv_kinase-like_dom"/>
</dbReference>
<comment type="catalytic activity">
    <reaction evidence="19">
        <text>glyoxylate + acetyl-CoA + H2O = (S)-malate + CoA + H(+)</text>
        <dbReference type="Rhea" id="RHEA:18181"/>
        <dbReference type="ChEBI" id="CHEBI:15377"/>
        <dbReference type="ChEBI" id="CHEBI:15378"/>
        <dbReference type="ChEBI" id="CHEBI:15589"/>
        <dbReference type="ChEBI" id="CHEBI:36655"/>
        <dbReference type="ChEBI" id="CHEBI:57287"/>
        <dbReference type="ChEBI" id="CHEBI:57288"/>
        <dbReference type="EC" id="2.3.3.9"/>
    </reaction>
</comment>
<dbReference type="GO" id="GO:0046872">
    <property type="term" value="F:metal ion binding"/>
    <property type="evidence" value="ECO:0007669"/>
    <property type="project" value="UniProtKB-KW"/>
</dbReference>
<keyword evidence="18" id="KW-0456">Lyase</keyword>
<dbReference type="Gene3D" id="3.90.180.10">
    <property type="entry name" value="Medium-chain alcohol dehydrogenases, catalytic domain"/>
    <property type="match status" value="1"/>
</dbReference>
<dbReference type="InterPro" id="IPR005000">
    <property type="entry name" value="Aldolase/citrate-lyase_domain"/>
</dbReference>
<dbReference type="GO" id="GO:0106064">
    <property type="term" value="P:regulation of cobalamin metabolic process"/>
    <property type="evidence" value="ECO:0007669"/>
    <property type="project" value="UniProtKB-ARBA"/>
</dbReference>
<evidence type="ECO:0000256" key="19">
    <source>
        <dbReference type="ARBA" id="ARBA00047918"/>
    </source>
</evidence>
<dbReference type="EC" id="3.1.2.30" evidence="24"/>
<comment type="similarity">
    <text evidence="23">Belongs to the HpcH/HpaI aldolase family. Citrate lyase beta subunit-like subfamily.</text>
</comment>
<dbReference type="EMBL" id="CAJPEX010002264">
    <property type="protein sequence ID" value="CAG0920746.1"/>
    <property type="molecule type" value="Genomic_DNA"/>
</dbReference>
<evidence type="ECO:0000256" key="2">
    <source>
        <dbReference type="ARBA" id="ARBA00004173"/>
    </source>
</evidence>
<keyword evidence="32" id="KW-1185">Reference proteome</keyword>
<dbReference type="FunFam" id="3.40.50.720:FF:000147">
    <property type="entry name" value="Reticulon-4-interacting protein 1 homolog, mitochondrial"/>
    <property type="match status" value="1"/>
</dbReference>
<dbReference type="Pfam" id="PF22572">
    <property type="entry name" value="GPR158_179_EC"/>
    <property type="match status" value="1"/>
</dbReference>
<dbReference type="Gene3D" id="3.20.20.60">
    <property type="entry name" value="Phosphoenolpyruvate-binding domains"/>
    <property type="match status" value="1"/>
</dbReference>
<evidence type="ECO:0000256" key="4">
    <source>
        <dbReference type="ARBA" id="ARBA00011233"/>
    </source>
</evidence>
<dbReference type="GO" id="GO:0047777">
    <property type="term" value="F:(S)-citramalyl-CoA lyase activity"/>
    <property type="evidence" value="ECO:0007669"/>
    <property type="project" value="UniProtKB-EC"/>
</dbReference>
<dbReference type="Pfam" id="PF03328">
    <property type="entry name" value="HpcH_HpaI"/>
    <property type="match status" value="1"/>
</dbReference>
<dbReference type="SUPFAM" id="SSF51621">
    <property type="entry name" value="Phosphoenolpyruvate/pyruvate domain"/>
    <property type="match status" value="1"/>
</dbReference>
<dbReference type="GO" id="GO:0016491">
    <property type="term" value="F:oxidoreductase activity"/>
    <property type="evidence" value="ECO:0007669"/>
    <property type="project" value="UniProtKB-KW"/>
</dbReference>
<dbReference type="FunFam" id="3.30.1520.10:FF:000002">
    <property type="entry name" value="Sorting nexin 12"/>
    <property type="match status" value="1"/>
</dbReference>
<keyword evidence="13" id="KW-0809">Transit peptide</keyword>
<dbReference type="InterPro" id="IPR040442">
    <property type="entry name" value="Pyrv_kinase-like_dom_sf"/>
</dbReference>
<keyword evidence="7" id="KW-0597">Phosphoprotein</keyword>
<evidence type="ECO:0000256" key="25">
    <source>
        <dbReference type="ARBA" id="ARBA00066840"/>
    </source>
</evidence>
<evidence type="ECO:0000256" key="8">
    <source>
        <dbReference type="ARBA" id="ARBA00022679"/>
    </source>
</evidence>
<dbReference type="Pfam" id="PF00787">
    <property type="entry name" value="PX"/>
    <property type="match status" value="1"/>
</dbReference>
<comment type="cofactor">
    <cofactor evidence="1">
        <name>Mg(2+)</name>
        <dbReference type="ChEBI" id="CHEBI:18420"/>
    </cofactor>
</comment>
<accession>A0A7R9BS93</accession>
<protein>
    <recommendedName>
        <fullName evidence="26">Citramalyl-CoA lyase, mitochondrial</fullName>
        <ecNumber evidence="5">2.3.3.9</ecNumber>
        <ecNumber evidence="24">3.1.2.30</ecNumber>
        <ecNumber evidence="25">4.1.3.25</ecNumber>
    </recommendedName>
    <alternativeName>
        <fullName evidence="28">(3S)-malyl-CoA thioesterase</fullName>
    </alternativeName>
    <alternativeName>
        <fullName evidence="29">Beta-methylmalate synthase</fullName>
    </alternativeName>
    <alternativeName>
        <fullName evidence="27">Malate synthase</fullName>
    </alternativeName>
</protein>
<gene>
    <name evidence="31" type="ORF">NMOB1V02_LOCUS8252</name>
</gene>
<dbReference type="Gene3D" id="3.30.1520.10">
    <property type="entry name" value="Phox-like domain"/>
    <property type="match status" value="1"/>
</dbReference>
<dbReference type="GO" id="GO:0004474">
    <property type="term" value="F:malate synthase activity"/>
    <property type="evidence" value="ECO:0007669"/>
    <property type="project" value="UniProtKB-EC"/>
</dbReference>
<dbReference type="Gene3D" id="3.40.50.720">
    <property type="entry name" value="NAD(P)-binding Rossmann-like Domain"/>
    <property type="match status" value="1"/>
</dbReference>
<dbReference type="Pfam" id="PF13602">
    <property type="entry name" value="ADH_zinc_N_2"/>
    <property type="match status" value="1"/>
</dbReference>
<evidence type="ECO:0000313" key="31">
    <source>
        <dbReference type="EMBL" id="CAD7280594.1"/>
    </source>
</evidence>
<dbReference type="SMART" id="SM00312">
    <property type="entry name" value="PX"/>
    <property type="match status" value="1"/>
</dbReference>
<evidence type="ECO:0000256" key="9">
    <source>
        <dbReference type="ARBA" id="ARBA00022723"/>
    </source>
</evidence>
<keyword evidence="15" id="KW-0560">Oxidoreductase</keyword>
<reference evidence="31" key="1">
    <citation type="submission" date="2020-11" db="EMBL/GenBank/DDBJ databases">
        <authorList>
            <person name="Tran Van P."/>
        </authorList>
    </citation>
    <scope>NUCLEOTIDE SEQUENCE</scope>
</reference>
<evidence type="ECO:0000256" key="5">
    <source>
        <dbReference type="ARBA" id="ARBA00012636"/>
    </source>
</evidence>
<dbReference type="EC" id="2.3.3.9" evidence="5"/>
<organism evidence="31">
    <name type="scientific">Notodromas monacha</name>
    <dbReference type="NCBI Taxonomy" id="399045"/>
    <lineage>
        <taxon>Eukaryota</taxon>
        <taxon>Metazoa</taxon>
        <taxon>Ecdysozoa</taxon>
        <taxon>Arthropoda</taxon>
        <taxon>Crustacea</taxon>
        <taxon>Oligostraca</taxon>
        <taxon>Ostracoda</taxon>
        <taxon>Podocopa</taxon>
        <taxon>Podocopida</taxon>
        <taxon>Cypridocopina</taxon>
        <taxon>Cypridoidea</taxon>
        <taxon>Cyprididae</taxon>
        <taxon>Notodromas</taxon>
    </lineage>
</organism>
<dbReference type="SUPFAM" id="SSF50129">
    <property type="entry name" value="GroES-like"/>
    <property type="match status" value="1"/>
</dbReference>
<dbReference type="GO" id="GO:0051246">
    <property type="term" value="P:regulation of protein metabolic process"/>
    <property type="evidence" value="ECO:0007669"/>
    <property type="project" value="UniProtKB-ARBA"/>
</dbReference>
<dbReference type="OrthoDB" id="1773at2759"/>
<keyword evidence="11" id="KW-0460">Magnesium</keyword>
<evidence type="ECO:0000256" key="1">
    <source>
        <dbReference type="ARBA" id="ARBA00001946"/>
    </source>
</evidence>
<evidence type="ECO:0000256" key="21">
    <source>
        <dbReference type="ARBA" id="ARBA00051672"/>
    </source>
</evidence>
<comment type="catalytic activity">
    <reaction evidence="20">
        <text>propanoyl-CoA + glyoxylate + H2O = 3-methylmalate + CoA + H(+)</text>
        <dbReference type="Rhea" id="RHEA:47628"/>
        <dbReference type="ChEBI" id="CHEBI:15377"/>
        <dbReference type="ChEBI" id="CHEBI:15378"/>
        <dbReference type="ChEBI" id="CHEBI:36655"/>
        <dbReference type="ChEBI" id="CHEBI:57287"/>
        <dbReference type="ChEBI" id="CHEBI:57392"/>
        <dbReference type="ChEBI" id="CHEBI:87810"/>
    </reaction>
</comment>
<dbReference type="InterPro" id="IPR036871">
    <property type="entry name" value="PX_dom_sf"/>
</dbReference>
<keyword evidence="8" id="KW-0808">Transferase</keyword>
<evidence type="ECO:0000256" key="18">
    <source>
        <dbReference type="ARBA" id="ARBA00023239"/>
    </source>
</evidence>
<name>A0A7R9BS93_9CRUS</name>
<sequence>MEPSDATKRLSVRKQTLDDAYASPANFLEIDVINPITHGDLSKRYTDYEVRMRTNLPVFKLKESSVRRRYSDFEWLRSELERDSKIVVPPLPGKAWTRQLPFRGDEGIFDEEFIENRKQGLEIFINKIAGHPLAQNERCLHMFLQEPVIDRNYVPGKIHITCICCVVCKREMHCPTVLRASRTLSMAVSCHRACIARSMSSVHSVLSDSNPTMKKYVPRRAILYVPGHDMRKIKKIPSAGADCVILDCEDGVALTRKDEARKTIHGVLENLEIPFGRTECCVRVNSVQSGLCEDDMVMVCSLRNLPKTLMLPKVDNVEQLRFFAYTLRTRLDTRKIPTKLGLVMFIESANGVLRLRHLVEEAVRLSHNSPFNVEGLVFGSDDLCADIGADRSKEADEVIYARQHILLVAKSFGLQAIDVVYIDYKDSEGLKRQAEQGARWGFTGKQVIHPDQVPIVQAAFTPSPEKIKFARGLIAAFEESQSSGVGAFNYQDKMIDRPLLLQAKNIVQLADAIGSLRRETMRWLSVCETRRALCWCKSRGFASKAEEEPRPGRMRAWQIHDYSGIEALTLSQNARIPVLSSPTDLLIEVHAASVNPVDVRMISGYGSQILNSMRKASKLQPSLVEFPIIPGRDFAGVVVDAGKLTRGFKPGDRVYGCPAPHCQGSHANYVVAPSITVQTMPKNLSFVEAAALPYAFMTMYSALRLFGDYWIRKPSEERVLVVGASGGIGTLAVQTLKAWGSEVAAVCRTDAMELVERLGADEVYDYTQPSWMDSASSNGLFDLVLDCATSGSSAGHIELSKLVKKWKFGRYVTLTPPVLSETDTRGIIRGALRSGTLFADSNIRSLFDGGRSVRWAFFVPHPKALTELNLLLNRGQIKPILDQVYPFSQLPEAYANVKEGSNRGKIVLSILDDAESVEEVDDRNSVGNGANEENWKNPVRVVGAFTGETLSAAVEKTQEIIQKGPIAAGDLLALKCFIFMINDDQEKATSQLKIKTDVQYPGDPKDRCNKHKQRCRKRVIVTVCALAFDDIQSRVDAVSHENCDFLHLTELFLPDESVSHKPDVKDININPTFPNRTAMLYLHNLALSRGFYFSYILQKAWDSDEPGVMYHYLSVISDVTSSPKLNASATYFAPNSSYSPSYRGFFNKTMPLFAPRAFRADDYNDPIHLERVSTLNTIVAMDLGPDETPGPVKWVRPYFDCGRSNKWIFGASVPIADIYPRHTSFRHIEYPTFTAVSVMEMDFDRIDINQCPLGKGNPGPNVFAGTDFCKKETTEIKLIYPIFALL</sequence>
<dbReference type="Pfam" id="PF08240">
    <property type="entry name" value="ADH_N"/>
    <property type="match status" value="1"/>
</dbReference>
<comment type="catalytic activity">
    <reaction evidence="21">
        <text>(3S)-citramalyl-CoA = pyruvate + acetyl-CoA</text>
        <dbReference type="Rhea" id="RHEA:22612"/>
        <dbReference type="ChEBI" id="CHEBI:15361"/>
        <dbReference type="ChEBI" id="CHEBI:57288"/>
        <dbReference type="ChEBI" id="CHEBI:58668"/>
        <dbReference type="EC" id="4.1.3.25"/>
    </reaction>
</comment>
<comment type="subunit">
    <text evidence="4">Homotrimer.</text>
</comment>
<evidence type="ECO:0000256" key="16">
    <source>
        <dbReference type="ARBA" id="ARBA00023121"/>
    </source>
</evidence>
<dbReference type="PROSITE" id="PS50195">
    <property type="entry name" value="PX"/>
    <property type="match status" value="1"/>
</dbReference>
<dbReference type="GO" id="GO:0016787">
    <property type="term" value="F:hydrolase activity"/>
    <property type="evidence" value="ECO:0007669"/>
    <property type="project" value="UniProtKB-KW"/>
</dbReference>
<dbReference type="GO" id="GO:0035091">
    <property type="term" value="F:phosphatidylinositol binding"/>
    <property type="evidence" value="ECO:0007669"/>
    <property type="project" value="InterPro"/>
</dbReference>
<evidence type="ECO:0000256" key="23">
    <source>
        <dbReference type="ARBA" id="ARBA00061542"/>
    </source>
</evidence>
<evidence type="ECO:0000256" key="7">
    <source>
        <dbReference type="ARBA" id="ARBA00022553"/>
    </source>
</evidence>
<keyword evidence="17" id="KW-0496">Mitochondrion</keyword>